<evidence type="ECO:0000256" key="2">
    <source>
        <dbReference type="SAM" id="SignalP"/>
    </source>
</evidence>
<accession>A0A8K0JI11</accession>
<feature type="compositionally biased region" description="Polar residues" evidence="1">
    <location>
        <begin position="154"/>
        <end position="164"/>
    </location>
</feature>
<comment type="caution">
    <text evidence="3">The sequence shown here is derived from an EMBL/GenBank/DDBJ whole genome shotgun (WGS) entry which is preliminary data.</text>
</comment>
<proteinExistence type="predicted"/>
<feature type="region of interest" description="Disordered" evidence="1">
    <location>
        <begin position="725"/>
        <end position="757"/>
    </location>
</feature>
<feature type="region of interest" description="Disordered" evidence="1">
    <location>
        <begin position="673"/>
        <end position="696"/>
    </location>
</feature>
<feature type="region of interest" description="Disordered" evidence="1">
    <location>
        <begin position="137"/>
        <end position="164"/>
    </location>
</feature>
<feature type="region of interest" description="Disordered" evidence="1">
    <location>
        <begin position="1024"/>
        <end position="1061"/>
    </location>
</feature>
<feature type="region of interest" description="Disordered" evidence="1">
    <location>
        <begin position="504"/>
        <end position="561"/>
    </location>
</feature>
<dbReference type="AlphaFoldDB" id="A0A8K0JI11"/>
<feature type="signal peptide" evidence="2">
    <location>
        <begin position="1"/>
        <end position="22"/>
    </location>
</feature>
<name>A0A8K0JI11_9TREE</name>
<evidence type="ECO:0000256" key="1">
    <source>
        <dbReference type="SAM" id="MobiDB-lite"/>
    </source>
</evidence>
<feature type="compositionally biased region" description="Acidic residues" evidence="1">
    <location>
        <begin position="1031"/>
        <end position="1045"/>
    </location>
</feature>
<protein>
    <submittedName>
        <fullName evidence="3">Uncharacterized protein</fullName>
    </submittedName>
</protein>
<reference evidence="3" key="1">
    <citation type="submission" date="2020-04" db="EMBL/GenBank/DDBJ databases">
        <title>Analysis of mating type loci in Filobasidium floriforme.</title>
        <authorList>
            <person name="Nowrousian M."/>
        </authorList>
    </citation>
    <scope>NUCLEOTIDE SEQUENCE</scope>
    <source>
        <strain evidence="3">CBS 6242</strain>
    </source>
</reference>
<sequence>MFNNLKSIIPLTLSLLSFAVLAMVPGGSISGHDPSMTRVPFIAITTTIALDGVSIVSYRRSRTRRDGRLRRASQSWSPDRMRDSAIWFIRDRLPPLLSAPHPQHDESCEFCTEGDIPMRLSECQGEQVDVAREHVIDKQPPRARDASTGLDNEGATTGQSEPSLEQSFVTAARTELEGGSTQGDGIYHLLERYEHLKDDLEAKVTNKSSVADQEGRNLVAEALDKGRALQVIEAYRCRNSSGYVDDQRKAKLDRLFEEYRKDRTKEAIPYLDPFQLIRARDACFAAFPRPGGAFVPREVYLDLVKWIVRTENQPKVVPESINPDNCVVIHEDCLLIGRPAQFHLDVFPAVHDTREYSCRQAELGRSLLAICPILRQSTYRRVIDPERATRFAYEAMWRNHHKILAKHGMSDSLSLRGCRYPIGPTKPIHLDLLRTNFFSQKHIDMDLLRDRSDISVSEASTDTSSFAWTEAGATTLEQSYRRYEGTLQTAHRLSYTSKRFQVRTTRKAVRPPASAKSRAITSKPGGRVDKSSRFARGSRLSSMSHSLETRTEHGTEEVEKSDVDYEQTMDAAKGMILFGAYRERQQPSSAIDLNHSWSFDRNLEIYQRHAANTAGRRIPEKLEWERLKEACFAAFRHPFISEGIFFTFCELFMRHAMIDAEGLEEELASLKIDSQSEKSEQHQTEASRQNRDQQNDQDAEMYELELRAKNSEVFVISLGETSGPVSSGAFRNPSSVEAKSQSTKSENDSAKAQSKISRIRRGRVAMHRGQYVKGKPWISVWRPYSNQGVLETLVKVHKPAGDTLSVSTASSSVMSTNTQAEQSFRLLPDSHDQRDDITKFRKAYIEAEPIFMEAASDAMSKGYQLNFSGSFSRLSVGTDWGTIRTIAPEYASEEKLWRDRISRCRALIIWHAYKNDEGTLDQEKQERHYRLVQHDIERWETDYNEDVENKVKIRLLDSSDQTQDSAERDHIVLDPKRLAQAIDSLSSQLPDLVFEYGDFKAVCGIAIGESSTTGLVHSLTLEEHASGNETEMGDNNDDDGSESDIEMGGMELRSGRVVRRG</sequence>
<organism evidence="3 4">
    <name type="scientific">Filobasidium floriforme</name>
    <dbReference type="NCBI Taxonomy" id="5210"/>
    <lineage>
        <taxon>Eukaryota</taxon>
        <taxon>Fungi</taxon>
        <taxon>Dikarya</taxon>
        <taxon>Basidiomycota</taxon>
        <taxon>Agaricomycotina</taxon>
        <taxon>Tremellomycetes</taxon>
        <taxon>Filobasidiales</taxon>
        <taxon>Filobasidiaceae</taxon>
        <taxon>Filobasidium</taxon>
    </lineage>
</organism>
<dbReference type="Proteomes" id="UP000812966">
    <property type="component" value="Unassembled WGS sequence"/>
</dbReference>
<evidence type="ECO:0000313" key="4">
    <source>
        <dbReference type="Proteomes" id="UP000812966"/>
    </source>
</evidence>
<feature type="compositionally biased region" description="Basic and acidic residues" evidence="1">
    <location>
        <begin position="547"/>
        <end position="561"/>
    </location>
</feature>
<feature type="chain" id="PRO_5035474260" evidence="2">
    <location>
        <begin position="23"/>
        <end position="1061"/>
    </location>
</feature>
<feature type="compositionally biased region" description="Basic and acidic residues" evidence="1">
    <location>
        <begin position="674"/>
        <end position="694"/>
    </location>
</feature>
<evidence type="ECO:0000313" key="3">
    <source>
        <dbReference type="EMBL" id="KAG7528638.1"/>
    </source>
</evidence>
<keyword evidence="2" id="KW-0732">Signal</keyword>
<gene>
    <name evidence="3" type="ORF">FFLO_06031</name>
</gene>
<keyword evidence="4" id="KW-1185">Reference proteome</keyword>
<feature type="compositionally biased region" description="Polar residues" evidence="1">
    <location>
        <begin position="732"/>
        <end position="756"/>
    </location>
</feature>
<dbReference type="EMBL" id="JABELV010000174">
    <property type="protein sequence ID" value="KAG7528638.1"/>
    <property type="molecule type" value="Genomic_DNA"/>
</dbReference>